<dbReference type="PANTHER" id="PTHR27003">
    <property type="entry name" value="OS07G0166700 PROTEIN"/>
    <property type="match status" value="1"/>
</dbReference>
<comment type="caution">
    <text evidence="2">The sequence shown here is derived from an EMBL/GenBank/DDBJ whole genome shotgun (WGS) entry which is preliminary data.</text>
</comment>
<dbReference type="PROSITE" id="PS00107">
    <property type="entry name" value="PROTEIN_KINASE_ATP"/>
    <property type="match status" value="1"/>
</dbReference>
<dbReference type="PANTHER" id="PTHR27003:SF380">
    <property type="entry name" value="MITOGEN-ACTIVATED PROTEIN (MAP) KINASE KINASE KINASE STE11, CRYPTOCOCCUS-RELATED"/>
    <property type="match status" value="1"/>
</dbReference>
<evidence type="ECO:0008006" key="4">
    <source>
        <dbReference type="Google" id="ProtNLM"/>
    </source>
</evidence>
<feature type="non-terminal residue" evidence="2">
    <location>
        <position position="1"/>
    </location>
</feature>
<sequence length="371" mass="42927">EFDHLKIQLQDIISATENFSTNKLIGRGGFGRVYKGELSLPEGKTMVAFKRLDLPKWRRCYEEKRLAEIILVGLNEQMEPGSLDSFSAIAYRCVKKTREERPMIAEIVQELEFALEQQEIFENLVKRVDIAELIKIADLAIPPLSYGSHNQLLMLLLKGFLIDDGKTWVSINTRGEVTKTVSATKCFFGDNLVIKNANTAPNRKAKVARSSPKYIPFEYKLAEETHYSRSCIAYAEEDDGWLVTKLYQFTSHQGPQNFSIDFLSRYQIPLDHEFGCEDEFAFEGIEFRPLEIVTCGNQERRVKVETDLHPNLLIDFTDLIELSKDYIQWTTKKELYFLLRKGILIDGDKFALCYLVYDTIMIPILHLRVRW</sequence>
<keyword evidence="1" id="KW-0067">ATP-binding</keyword>
<keyword evidence="3" id="KW-1185">Reference proteome</keyword>
<dbReference type="GO" id="GO:0005524">
    <property type="term" value="F:ATP binding"/>
    <property type="evidence" value="ECO:0007669"/>
    <property type="project" value="UniProtKB-UniRule"/>
</dbReference>
<dbReference type="AlphaFoldDB" id="A0AAD5D2K2"/>
<dbReference type="EMBL" id="JAMZMK010005567">
    <property type="protein sequence ID" value="KAI7752986.1"/>
    <property type="molecule type" value="Genomic_DNA"/>
</dbReference>
<dbReference type="Proteomes" id="UP001206925">
    <property type="component" value="Unassembled WGS sequence"/>
</dbReference>
<accession>A0AAD5D2K2</accession>
<feature type="binding site" evidence="1">
    <location>
        <position position="50"/>
    </location>
    <ligand>
        <name>ATP</name>
        <dbReference type="ChEBI" id="CHEBI:30616"/>
    </ligand>
</feature>
<dbReference type="SUPFAM" id="SSF56112">
    <property type="entry name" value="Protein kinase-like (PK-like)"/>
    <property type="match status" value="1"/>
</dbReference>
<name>A0AAD5D2K2_AMBAR</name>
<dbReference type="InterPro" id="IPR011009">
    <property type="entry name" value="Kinase-like_dom_sf"/>
</dbReference>
<keyword evidence="1" id="KW-0547">Nucleotide-binding</keyword>
<dbReference type="GO" id="GO:0004714">
    <property type="term" value="F:transmembrane receptor protein tyrosine kinase activity"/>
    <property type="evidence" value="ECO:0007669"/>
    <property type="project" value="InterPro"/>
</dbReference>
<evidence type="ECO:0000256" key="1">
    <source>
        <dbReference type="PROSITE-ProRule" id="PRU10141"/>
    </source>
</evidence>
<dbReference type="InterPro" id="IPR017441">
    <property type="entry name" value="Protein_kinase_ATP_BS"/>
</dbReference>
<dbReference type="GO" id="GO:0009506">
    <property type="term" value="C:plasmodesma"/>
    <property type="evidence" value="ECO:0007669"/>
    <property type="project" value="TreeGrafter"/>
</dbReference>
<organism evidence="2 3">
    <name type="scientific">Ambrosia artemisiifolia</name>
    <name type="common">Common ragweed</name>
    <dbReference type="NCBI Taxonomy" id="4212"/>
    <lineage>
        <taxon>Eukaryota</taxon>
        <taxon>Viridiplantae</taxon>
        <taxon>Streptophyta</taxon>
        <taxon>Embryophyta</taxon>
        <taxon>Tracheophyta</taxon>
        <taxon>Spermatophyta</taxon>
        <taxon>Magnoliopsida</taxon>
        <taxon>eudicotyledons</taxon>
        <taxon>Gunneridae</taxon>
        <taxon>Pentapetalae</taxon>
        <taxon>asterids</taxon>
        <taxon>campanulids</taxon>
        <taxon>Asterales</taxon>
        <taxon>Asteraceae</taxon>
        <taxon>Asteroideae</taxon>
        <taxon>Heliantheae alliance</taxon>
        <taxon>Heliantheae</taxon>
        <taxon>Ambrosia</taxon>
    </lineage>
</organism>
<dbReference type="Gene3D" id="3.30.200.20">
    <property type="entry name" value="Phosphorylase Kinase, domain 1"/>
    <property type="match status" value="1"/>
</dbReference>
<evidence type="ECO:0000313" key="2">
    <source>
        <dbReference type="EMBL" id="KAI7752986.1"/>
    </source>
</evidence>
<protein>
    <recommendedName>
        <fullName evidence="4">Protein kinase domain-containing protein</fullName>
    </recommendedName>
</protein>
<gene>
    <name evidence="2" type="ORF">M8C21_026727</name>
</gene>
<proteinExistence type="predicted"/>
<evidence type="ECO:0000313" key="3">
    <source>
        <dbReference type="Proteomes" id="UP001206925"/>
    </source>
</evidence>
<dbReference type="GO" id="GO:0005886">
    <property type="term" value="C:plasma membrane"/>
    <property type="evidence" value="ECO:0007669"/>
    <property type="project" value="TreeGrafter"/>
</dbReference>
<dbReference type="InterPro" id="IPR045272">
    <property type="entry name" value="ANXUR1/2-like"/>
</dbReference>
<reference evidence="2" key="1">
    <citation type="submission" date="2022-06" db="EMBL/GenBank/DDBJ databases">
        <title>Uncovering the hologenomic basis of an extraordinary plant invasion.</title>
        <authorList>
            <person name="Bieker V.C."/>
            <person name="Martin M.D."/>
            <person name="Gilbert T."/>
            <person name="Hodgins K."/>
            <person name="Battlay P."/>
            <person name="Petersen B."/>
            <person name="Wilson J."/>
        </authorList>
    </citation>
    <scope>NUCLEOTIDE SEQUENCE</scope>
    <source>
        <strain evidence="2">AA19_3_7</strain>
        <tissue evidence="2">Leaf</tissue>
    </source>
</reference>